<dbReference type="Pfam" id="PF17667">
    <property type="entry name" value="Pkinase_fungal"/>
    <property type="match status" value="1"/>
</dbReference>
<reference evidence="2" key="1">
    <citation type="submission" date="2021-10" db="EMBL/GenBank/DDBJ databases">
        <title>De novo Genome Assembly of Clathrus columnatus (Basidiomycota, Fungi) Using Illumina and Nanopore Sequence Data.</title>
        <authorList>
            <person name="Ogiso-Tanaka E."/>
            <person name="Itagaki H."/>
            <person name="Hosoya T."/>
            <person name="Hosaka K."/>
        </authorList>
    </citation>
    <scope>NUCLEOTIDE SEQUENCE</scope>
    <source>
        <strain evidence="2">MO-923</strain>
    </source>
</reference>
<organism evidence="2 3">
    <name type="scientific">Clathrus columnatus</name>
    <dbReference type="NCBI Taxonomy" id="1419009"/>
    <lineage>
        <taxon>Eukaryota</taxon>
        <taxon>Fungi</taxon>
        <taxon>Dikarya</taxon>
        <taxon>Basidiomycota</taxon>
        <taxon>Agaricomycotina</taxon>
        <taxon>Agaricomycetes</taxon>
        <taxon>Phallomycetidae</taxon>
        <taxon>Phallales</taxon>
        <taxon>Clathraceae</taxon>
        <taxon>Clathrus</taxon>
    </lineage>
</organism>
<keyword evidence="3" id="KW-1185">Reference proteome</keyword>
<dbReference type="EMBL" id="BPWL01000003">
    <property type="protein sequence ID" value="GJJ08987.1"/>
    <property type="molecule type" value="Genomic_DNA"/>
</dbReference>
<dbReference type="Proteomes" id="UP001050691">
    <property type="component" value="Unassembled WGS sequence"/>
</dbReference>
<accession>A0AAV5A2X6</accession>
<evidence type="ECO:0000313" key="3">
    <source>
        <dbReference type="Proteomes" id="UP001050691"/>
    </source>
</evidence>
<dbReference type="InterPro" id="IPR040976">
    <property type="entry name" value="Pkinase_fungal"/>
</dbReference>
<name>A0AAV5A2X6_9AGAM</name>
<evidence type="ECO:0000259" key="1">
    <source>
        <dbReference type="Pfam" id="PF17667"/>
    </source>
</evidence>
<evidence type="ECO:0000313" key="2">
    <source>
        <dbReference type="EMBL" id="GJJ08987.1"/>
    </source>
</evidence>
<gene>
    <name evidence="2" type="ORF">Clacol_003208</name>
</gene>
<sequence length="255" mass="29009">MISSSKGDVRKPLERAVPGVEQIRCVDRPCIHKHKSSPEFSREASLKKHIHFIHSPRQTRIGGLGQGYFLKTLRDWKWQGNNVISIFHAASNSGINKGQLTFARNGLRRASWLSAGQGSDDSLAAGNDSRIRFWGRGPRRFRRGFSTQIHDKFIPGVVRRISTEPIDNLTVKGSTRTWNRIKDRVVMTSTGLRLSSCESILEFFKVMYDLVETHEQVLERGVLHRDINWYSVLCKPQHFIDGTAVVDYPTIGKLL</sequence>
<protein>
    <recommendedName>
        <fullName evidence="1">Fungal-type protein kinase domain-containing protein</fullName>
    </recommendedName>
</protein>
<proteinExistence type="predicted"/>
<comment type="caution">
    <text evidence="2">The sequence shown here is derived from an EMBL/GenBank/DDBJ whole genome shotgun (WGS) entry which is preliminary data.</text>
</comment>
<dbReference type="AlphaFoldDB" id="A0AAV5A2X6"/>
<feature type="domain" description="Fungal-type protein kinase" evidence="1">
    <location>
        <begin position="169"/>
        <end position="233"/>
    </location>
</feature>